<evidence type="ECO:0000313" key="2">
    <source>
        <dbReference type="EMBL" id="PNE32206.1"/>
    </source>
</evidence>
<sequence>MVGDGEAHTCGFARARAVFGAEAILQVAAQLVGHRGGDRLEIDELVEVEQSRMGQASASASLFACGVLRLQGDAGSTDQGCQGEALNDESERDDTGRETPRTASPETARTPRRYRHR</sequence>
<evidence type="ECO:0000256" key="1">
    <source>
        <dbReference type="SAM" id="MobiDB-lite"/>
    </source>
</evidence>
<gene>
    <name evidence="2" type="ORF">AF335_21065</name>
</gene>
<name>A0A2N8NTW1_STREU</name>
<evidence type="ECO:0000313" key="3">
    <source>
        <dbReference type="Proteomes" id="UP000235945"/>
    </source>
</evidence>
<organism evidence="2 3">
    <name type="scientific">Streptomyces eurocidicus</name>
    <name type="common">Streptoverticillium eurocidicus</name>
    <dbReference type="NCBI Taxonomy" id="66423"/>
    <lineage>
        <taxon>Bacteria</taxon>
        <taxon>Bacillati</taxon>
        <taxon>Actinomycetota</taxon>
        <taxon>Actinomycetes</taxon>
        <taxon>Kitasatosporales</taxon>
        <taxon>Streptomycetaceae</taxon>
        <taxon>Streptomyces</taxon>
    </lineage>
</organism>
<dbReference type="Proteomes" id="UP000235945">
    <property type="component" value="Unassembled WGS sequence"/>
</dbReference>
<keyword evidence="3" id="KW-1185">Reference proteome</keyword>
<proteinExistence type="predicted"/>
<dbReference type="EMBL" id="LGUI01000006">
    <property type="protein sequence ID" value="PNE32206.1"/>
    <property type="molecule type" value="Genomic_DNA"/>
</dbReference>
<reference evidence="3" key="1">
    <citation type="submission" date="2015-07" db="EMBL/GenBank/DDBJ databases">
        <authorList>
            <person name="Graham D.E."/>
            <person name="Giannone R.J."/>
            <person name="Gulvik C.A."/>
            <person name="Hettich R.L."/>
            <person name="Klingeman D.M."/>
            <person name="Mahan K.M."/>
            <person name="Parry R.J."/>
            <person name="Spain J.C."/>
        </authorList>
    </citation>
    <scope>NUCLEOTIDE SEQUENCE [LARGE SCALE GENOMIC DNA]</scope>
    <source>
        <strain evidence="3">ATCC 27428</strain>
    </source>
</reference>
<dbReference type="AlphaFoldDB" id="A0A2N8NTW1"/>
<accession>A0A2N8NTW1</accession>
<feature type="region of interest" description="Disordered" evidence="1">
    <location>
        <begin position="74"/>
        <end position="117"/>
    </location>
</feature>
<comment type="caution">
    <text evidence="2">The sequence shown here is derived from an EMBL/GenBank/DDBJ whole genome shotgun (WGS) entry which is preliminary data.</text>
</comment>
<protein>
    <submittedName>
        <fullName evidence="2">Uncharacterized protein</fullName>
    </submittedName>
</protein>